<name>A0AC34QXN2_9BILA</name>
<proteinExistence type="predicted"/>
<organism evidence="1 2">
    <name type="scientific">Panagrolaimus sp. JU765</name>
    <dbReference type="NCBI Taxonomy" id="591449"/>
    <lineage>
        <taxon>Eukaryota</taxon>
        <taxon>Metazoa</taxon>
        <taxon>Ecdysozoa</taxon>
        <taxon>Nematoda</taxon>
        <taxon>Chromadorea</taxon>
        <taxon>Rhabditida</taxon>
        <taxon>Tylenchina</taxon>
        <taxon>Panagrolaimomorpha</taxon>
        <taxon>Panagrolaimoidea</taxon>
        <taxon>Panagrolaimidae</taxon>
        <taxon>Panagrolaimus</taxon>
    </lineage>
</organism>
<sequence>MGFEQFKENTKLIQLENKEKTVESAKNLAKELSKNKEEVKKLIGYIDLTTLAGDDTKSRVEALVDKALAPVKNDSSLHCGAVCVYPARVKDVTNHLKKKNAQINVASVAGGFPSGQYLNKSKLVEIECAVEDGATEIDTVISRGEALD</sequence>
<reference evidence="2" key="1">
    <citation type="submission" date="2022-11" db="UniProtKB">
        <authorList>
            <consortium name="WormBaseParasite"/>
        </authorList>
    </citation>
    <scope>IDENTIFICATION</scope>
</reference>
<dbReference type="WBParaSite" id="JU765_v2.g20253.t1">
    <property type="protein sequence ID" value="JU765_v2.g20253.t1"/>
    <property type="gene ID" value="JU765_v2.g20253"/>
</dbReference>
<evidence type="ECO:0000313" key="2">
    <source>
        <dbReference type="WBParaSite" id="JU765_v2.g20253.t1"/>
    </source>
</evidence>
<accession>A0AC34QXN2</accession>
<evidence type="ECO:0000313" key="1">
    <source>
        <dbReference type="Proteomes" id="UP000887576"/>
    </source>
</evidence>
<protein>
    <submittedName>
        <fullName evidence="2">Deoxyribose-phosphate aldolase</fullName>
    </submittedName>
</protein>
<dbReference type="Proteomes" id="UP000887576">
    <property type="component" value="Unplaced"/>
</dbReference>